<evidence type="ECO:0000256" key="2">
    <source>
        <dbReference type="SAM" id="SignalP"/>
    </source>
</evidence>
<keyword evidence="4" id="KW-1185">Reference proteome</keyword>
<organism evidence="3 4">
    <name type="scientific">Podospora appendiculata</name>
    <dbReference type="NCBI Taxonomy" id="314037"/>
    <lineage>
        <taxon>Eukaryota</taxon>
        <taxon>Fungi</taxon>
        <taxon>Dikarya</taxon>
        <taxon>Ascomycota</taxon>
        <taxon>Pezizomycotina</taxon>
        <taxon>Sordariomycetes</taxon>
        <taxon>Sordariomycetidae</taxon>
        <taxon>Sordariales</taxon>
        <taxon>Podosporaceae</taxon>
        <taxon>Podospora</taxon>
    </lineage>
</organism>
<sequence>MGKVLLVLIIRGLLTSFLLQVFRWQSAGGHAVAPAPALTATAALVWEVCCIRRHTPMRPPVSSARCRHFDDLSLPKRQSCPMFRSDYPPGPRQKATSVRLLAPPFAQRMTAGLQLAFLGVKRVLRPSCPSRFSLSRLMFDALDAIGAGPDYSQCQQRLERKPTKNPHIPTLEMTDSERKRSKQ</sequence>
<evidence type="ECO:0000313" key="4">
    <source>
        <dbReference type="Proteomes" id="UP001270362"/>
    </source>
</evidence>
<evidence type="ECO:0000256" key="1">
    <source>
        <dbReference type="SAM" id="MobiDB-lite"/>
    </source>
</evidence>
<feature type="region of interest" description="Disordered" evidence="1">
    <location>
        <begin position="156"/>
        <end position="183"/>
    </location>
</feature>
<reference evidence="3" key="2">
    <citation type="submission" date="2023-06" db="EMBL/GenBank/DDBJ databases">
        <authorList>
            <consortium name="Lawrence Berkeley National Laboratory"/>
            <person name="Haridas S."/>
            <person name="Hensen N."/>
            <person name="Bonometti L."/>
            <person name="Westerberg I."/>
            <person name="Brannstrom I.O."/>
            <person name="Guillou S."/>
            <person name="Cros-Aarteil S."/>
            <person name="Calhoun S."/>
            <person name="Kuo A."/>
            <person name="Mondo S."/>
            <person name="Pangilinan J."/>
            <person name="Riley R."/>
            <person name="Labutti K."/>
            <person name="Andreopoulos B."/>
            <person name="Lipzen A."/>
            <person name="Chen C."/>
            <person name="Yanf M."/>
            <person name="Daum C."/>
            <person name="Ng V."/>
            <person name="Clum A."/>
            <person name="Steindorff A."/>
            <person name="Ohm R."/>
            <person name="Martin F."/>
            <person name="Silar P."/>
            <person name="Natvig D."/>
            <person name="Lalanne C."/>
            <person name="Gautier V."/>
            <person name="Ament-Velasquez S.L."/>
            <person name="Kruys A."/>
            <person name="Hutchinson M.I."/>
            <person name="Powell A.J."/>
            <person name="Barry K."/>
            <person name="Miller A.N."/>
            <person name="Grigoriev I.V."/>
            <person name="Debuchy R."/>
            <person name="Gladieux P."/>
            <person name="Thoren M.H."/>
            <person name="Johannesson H."/>
        </authorList>
    </citation>
    <scope>NUCLEOTIDE SEQUENCE</scope>
    <source>
        <strain evidence="3">CBS 314.62</strain>
    </source>
</reference>
<comment type="caution">
    <text evidence="3">The sequence shown here is derived from an EMBL/GenBank/DDBJ whole genome shotgun (WGS) entry which is preliminary data.</text>
</comment>
<keyword evidence="2" id="KW-0732">Signal</keyword>
<name>A0AAE1CE51_9PEZI</name>
<dbReference type="EMBL" id="JAULSO010000002">
    <property type="protein sequence ID" value="KAK3690349.1"/>
    <property type="molecule type" value="Genomic_DNA"/>
</dbReference>
<evidence type="ECO:0000313" key="3">
    <source>
        <dbReference type="EMBL" id="KAK3690349.1"/>
    </source>
</evidence>
<dbReference type="Proteomes" id="UP001270362">
    <property type="component" value="Unassembled WGS sequence"/>
</dbReference>
<feature type="signal peptide" evidence="2">
    <location>
        <begin position="1"/>
        <end position="29"/>
    </location>
</feature>
<accession>A0AAE1CE51</accession>
<protein>
    <recommendedName>
        <fullName evidence="5">Secreted protein</fullName>
    </recommendedName>
</protein>
<proteinExistence type="predicted"/>
<dbReference type="AlphaFoldDB" id="A0AAE1CE51"/>
<evidence type="ECO:0008006" key="5">
    <source>
        <dbReference type="Google" id="ProtNLM"/>
    </source>
</evidence>
<reference evidence="3" key="1">
    <citation type="journal article" date="2023" name="Mol. Phylogenet. Evol.">
        <title>Genome-scale phylogeny and comparative genomics of the fungal order Sordariales.</title>
        <authorList>
            <person name="Hensen N."/>
            <person name="Bonometti L."/>
            <person name="Westerberg I."/>
            <person name="Brannstrom I.O."/>
            <person name="Guillou S."/>
            <person name="Cros-Aarteil S."/>
            <person name="Calhoun S."/>
            <person name="Haridas S."/>
            <person name="Kuo A."/>
            <person name="Mondo S."/>
            <person name="Pangilinan J."/>
            <person name="Riley R."/>
            <person name="LaButti K."/>
            <person name="Andreopoulos B."/>
            <person name="Lipzen A."/>
            <person name="Chen C."/>
            <person name="Yan M."/>
            <person name="Daum C."/>
            <person name="Ng V."/>
            <person name="Clum A."/>
            <person name="Steindorff A."/>
            <person name="Ohm R.A."/>
            <person name="Martin F."/>
            <person name="Silar P."/>
            <person name="Natvig D.O."/>
            <person name="Lalanne C."/>
            <person name="Gautier V."/>
            <person name="Ament-Velasquez S.L."/>
            <person name="Kruys A."/>
            <person name="Hutchinson M.I."/>
            <person name="Powell A.J."/>
            <person name="Barry K."/>
            <person name="Miller A.N."/>
            <person name="Grigoriev I.V."/>
            <person name="Debuchy R."/>
            <person name="Gladieux P."/>
            <person name="Hiltunen Thoren M."/>
            <person name="Johannesson H."/>
        </authorList>
    </citation>
    <scope>NUCLEOTIDE SEQUENCE</scope>
    <source>
        <strain evidence="3">CBS 314.62</strain>
    </source>
</reference>
<feature type="chain" id="PRO_5042008662" description="Secreted protein" evidence="2">
    <location>
        <begin position="30"/>
        <end position="183"/>
    </location>
</feature>
<gene>
    <name evidence="3" type="ORF">B0T22DRAFT_441751</name>
</gene>